<dbReference type="InterPro" id="IPR035965">
    <property type="entry name" value="PAS-like_dom_sf"/>
</dbReference>
<name>A0A918TXU3_STRCJ</name>
<dbReference type="InterPro" id="IPR029016">
    <property type="entry name" value="GAF-like_dom_sf"/>
</dbReference>
<dbReference type="InterPro" id="IPR000014">
    <property type="entry name" value="PAS"/>
</dbReference>
<reference evidence="2" key="2">
    <citation type="submission" date="2020-09" db="EMBL/GenBank/DDBJ databases">
        <authorList>
            <person name="Sun Q."/>
            <person name="Ohkuma M."/>
        </authorList>
    </citation>
    <scope>NUCLEOTIDE SEQUENCE</scope>
    <source>
        <strain evidence="2">JCM 4633</strain>
    </source>
</reference>
<dbReference type="InterPro" id="IPR013656">
    <property type="entry name" value="PAS_4"/>
</dbReference>
<dbReference type="Gene3D" id="3.30.450.20">
    <property type="entry name" value="PAS domain"/>
    <property type="match status" value="1"/>
</dbReference>
<sequence>MTGGGRDGFGEELADFRARVRELEGVRGLPPDRRLRALDAALTELRYAADVLGPRHDELARRTRAGADRQEEQLLRALFQRLPLPVALLDRDGAIRRLNQGAARLLGVGAGYATGRSLGAFLQPADRPALRTQAAAVARGDGDRSIVVDLVPADGAPGDRRQLTLVALRPPGETHHAVLTVFQAPGHGAPPPRPAAAAHGACDDARRALSEATRETLLLDTLDEVTAALLTAGTREPEAVLEAVTRALRGPIADWAIADLVAGDGTLRRVAVAAPAAAGGDGAAAAVLAQDPASCPVVVEAAAGGVVTVRVRPEDAACFGHDEEGTALIARAAVASLVCLPVRRRADAEPAAVLTLFRTGEPGGPGPFSMPEAGVLERVARHTGLALGPPLSSRP</sequence>
<dbReference type="NCBIfam" id="TIGR00229">
    <property type="entry name" value="sensory_box"/>
    <property type="match status" value="1"/>
</dbReference>
<proteinExistence type="predicted"/>
<protein>
    <recommendedName>
        <fullName evidence="1">PAS domain-containing protein</fullName>
    </recommendedName>
</protein>
<reference evidence="2" key="1">
    <citation type="journal article" date="2014" name="Int. J. Syst. Evol. Microbiol.">
        <title>Complete genome sequence of Corynebacterium casei LMG S-19264T (=DSM 44701T), isolated from a smear-ripened cheese.</title>
        <authorList>
            <consortium name="US DOE Joint Genome Institute (JGI-PGF)"/>
            <person name="Walter F."/>
            <person name="Albersmeier A."/>
            <person name="Kalinowski J."/>
            <person name="Ruckert C."/>
        </authorList>
    </citation>
    <scope>NUCLEOTIDE SEQUENCE</scope>
    <source>
        <strain evidence="2">JCM 4633</strain>
    </source>
</reference>
<accession>A0A918TXU3</accession>
<dbReference type="Gene3D" id="3.30.450.40">
    <property type="match status" value="1"/>
</dbReference>
<dbReference type="Pfam" id="PF08448">
    <property type="entry name" value="PAS_4"/>
    <property type="match status" value="1"/>
</dbReference>
<dbReference type="SMART" id="SM00091">
    <property type="entry name" value="PAS"/>
    <property type="match status" value="1"/>
</dbReference>
<comment type="caution">
    <text evidence="2">The sequence shown here is derived from an EMBL/GenBank/DDBJ whole genome shotgun (WGS) entry which is preliminary data.</text>
</comment>
<dbReference type="Proteomes" id="UP000646244">
    <property type="component" value="Unassembled WGS sequence"/>
</dbReference>
<dbReference type="PROSITE" id="PS50112">
    <property type="entry name" value="PAS"/>
    <property type="match status" value="1"/>
</dbReference>
<dbReference type="SUPFAM" id="SSF55785">
    <property type="entry name" value="PYP-like sensor domain (PAS domain)"/>
    <property type="match status" value="1"/>
</dbReference>
<dbReference type="AlphaFoldDB" id="A0A918TXU3"/>
<organism evidence="2 3">
    <name type="scientific">Streptomyces cinnamoneus</name>
    <name type="common">Streptoverticillium cinnamoneum</name>
    <dbReference type="NCBI Taxonomy" id="53446"/>
    <lineage>
        <taxon>Bacteria</taxon>
        <taxon>Bacillati</taxon>
        <taxon>Actinomycetota</taxon>
        <taxon>Actinomycetes</taxon>
        <taxon>Kitasatosporales</taxon>
        <taxon>Streptomycetaceae</taxon>
        <taxon>Streptomyces</taxon>
        <taxon>Streptomyces cinnamoneus group</taxon>
    </lineage>
</organism>
<evidence type="ECO:0000313" key="2">
    <source>
        <dbReference type="EMBL" id="GHC67868.1"/>
    </source>
</evidence>
<feature type="domain" description="PAS" evidence="1">
    <location>
        <begin position="71"/>
        <end position="141"/>
    </location>
</feature>
<evidence type="ECO:0000259" key="1">
    <source>
        <dbReference type="PROSITE" id="PS50112"/>
    </source>
</evidence>
<dbReference type="EMBL" id="BMVB01000024">
    <property type="protein sequence ID" value="GHC67868.1"/>
    <property type="molecule type" value="Genomic_DNA"/>
</dbReference>
<dbReference type="CDD" id="cd00130">
    <property type="entry name" value="PAS"/>
    <property type="match status" value="1"/>
</dbReference>
<gene>
    <name evidence="2" type="ORF">GCM10010507_52540</name>
</gene>
<evidence type="ECO:0000313" key="3">
    <source>
        <dbReference type="Proteomes" id="UP000646244"/>
    </source>
</evidence>
<dbReference type="RefSeq" id="WP_190112380.1">
    <property type="nucleotide sequence ID" value="NZ_BMVB01000024.1"/>
</dbReference>